<gene>
    <name evidence="1" type="ORF">QFC22_006398</name>
</gene>
<sequence length="206" mass="22299">MGSRLSHARILPKKRLDNSSCCGYVVTNRGEGYFKFQHTLDFSTLTSMDQVYEAGWDVTTGWQVGSRNAITGQRALGDENALQIVPGEGMTMTVKGGQSGKSHATVEEANHSAKLSPLIGQQNASTFSAAEIKFPWTTLGGVFEIEAKVTRVIGTATAMFLYHGDSQLKEPLGWQDQQGIEMLGETLFKPSAKLPAGMSLVNSEPK</sequence>
<dbReference type="EMBL" id="JASBWU010000027">
    <property type="protein sequence ID" value="KAJ9112098.1"/>
    <property type="molecule type" value="Genomic_DNA"/>
</dbReference>
<proteinExistence type="predicted"/>
<evidence type="ECO:0000313" key="1">
    <source>
        <dbReference type="EMBL" id="KAJ9112098.1"/>
    </source>
</evidence>
<keyword evidence="2" id="KW-1185">Reference proteome</keyword>
<evidence type="ECO:0000313" key="2">
    <source>
        <dbReference type="Proteomes" id="UP001243375"/>
    </source>
</evidence>
<dbReference type="Proteomes" id="UP001243375">
    <property type="component" value="Unassembled WGS sequence"/>
</dbReference>
<organism evidence="1 2">
    <name type="scientific">Naganishia vaughanmartiniae</name>
    <dbReference type="NCBI Taxonomy" id="1424756"/>
    <lineage>
        <taxon>Eukaryota</taxon>
        <taxon>Fungi</taxon>
        <taxon>Dikarya</taxon>
        <taxon>Basidiomycota</taxon>
        <taxon>Agaricomycotina</taxon>
        <taxon>Tremellomycetes</taxon>
        <taxon>Filobasidiales</taxon>
        <taxon>Filobasidiaceae</taxon>
        <taxon>Naganishia</taxon>
    </lineage>
</organism>
<accession>A0ACC2WL13</accession>
<comment type="caution">
    <text evidence="1">The sequence shown here is derived from an EMBL/GenBank/DDBJ whole genome shotgun (WGS) entry which is preliminary data.</text>
</comment>
<protein>
    <submittedName>
        <fullName evidence="1">Uncharacterized protein</fullName>
    </submittedName>
</protein>
<name>A0ACC2WL13_9TREE</name>
<reference evidence="1" key="1">
    <citation type="submission" date="2023-04" db="EMBL/GenBank/DDBJ databases">
        <title>Draft Genome sequencing of Naganishia species isolated from polar environments using Oxford Nanopore Technology.</title>
        <authorList>
            <person name="Leo P."/>
            <person name="Venkateswaran K."/>
        </authorList>
    </citation>
    <scope>NUCLEOTIDE SEQUENCE</scope>
    <source>
        <strain evidence="1">MNA-CCFEE 5425</strain>
    </source>
</reference>